<evidence type="ECO:0000313" key="1">
    <source>
        <dbReference type="EMBL" id="GMH49258.1"/>
    </source>
</evidence>
<dbReference type="EMBL" id="BRXZ01000627">
    <property type="protein sequence ID" value="GMH49258.1"/>
    <property type="molecule type" value="Genomic_DNA"/>
</dbReference>
<reference evidence="1" key="1">
    <citation type="submission" date="2022-07" db="EMBL/GenBank/DDBJ databases">
        <title>Genome analysis of Parmales, a sister group of diatoms, reveals the evolutionary specialization of diatoms from phago-mixotrophs to photoautotrophs.</title>
        <authorList>
            <person name="Ban H."/>
            <person name="Sato S."/>
            <person name="Yoshikawa S."/>
            <person name="Kazumasa Y."/>
            <person name="Nakamura Y."/>
            <person name="Ichinomiya M."/>
            <person name="Saitoh K."/>
            <person name="Sato N."/>
            <person name="Blanc-Mathieu R."/>
            <person name="Endo H."/>
            <person name="Kuwata A."/>
            <person name="Ogata H."/>
        </authorList>
    </citation>
    <scope>NUCLEOTIDE SEQUENCE</scope>
</reference>
<gene>
    <name evidence="1" type="ORF">TrRE_jg6093</name>
</gene>
<comment type="caution">
    <text evidence="1">The sequence shown here is derived from an EMBL/GenBank/DDBJ whole genome shotgun (WGS) entry which is preliminary data.</text>
</comment>
<dbReference type="Proteomes" id="UP001165082">
    <property type="component" value="Unassembled WGS sequence"/>
</dbReference>
<accession>A0A9W7DSM3</accession>
<name>A0A9W7DSM3_9STRA</name>
<evidence type="ECO:0000313" key="2">
    <source>
        <dbReference type="Proteomes" id="UP001165082"/>
    </source>
</evidence>
<keyword evidence="2" id="KW-1185">Reference proteome</keyword>
<organism evidence="1 2">
    <name type="scientific">Triparma retinervis</name>
    <dbReference type="NCBI Taxonomy" id="2557542"/>
    <lineage>
        <taxon>Eukaryota</taxon>
        <taxon>Sar</taxon>
        <taxon>Stramenopiles</taxon>
        <taxon>Ochrophyta</taxon>
        <taxon>Bolidophyceae</taxon>
        <taxon>Parmales</taxon>
        <taxon>Triparmaceae</taxon>
        <taxon>Triparma</taxon>
    </lineage>
</organism>
<evidence type="ECO:0008006" key="3">
    <source>
        <dbReference type="Google" id="ProtNLM"/>
    </source>
</evidence>
<proteinExistence type="predicted"/>
<sequence length="366" mass="40461">MSKFPTHADIHVPEATVVASAPPPVYEATVSLTKSFEERKQILKTMYKFAPGIANQFNESAEMFSRRFWIVDNSGSMATSDGHVLIEGSAGVEGMVSCSRWEELGSSILWHANMAANLEVPTEFRLLNPPGMRAAQIVHVGNGNPKLEMSEISKAMGAGPTGRTPLCKHINEVVAEVRAIADDLRSSGKKALVVVASDGASTDGDVARALRPFHDLPVWLVVRLCTDDDSVVDYWNDIDEELELDMDVLDDLCGEAAEVTAVNPWLIYGVNLHKLREWGSTAKEFDLLDERPFKPVEVRNFLNLIFGPAGAVSHPDLGYDKFVQSIERAEKNCPKVYDPLRKRYRHWVDQKKLKKAVGQGEGCVIS</sequence>
<protein>
    <recommendedName>
        <fullName evidence="3">VWFA domain-containing protein</fullName>
    </recommendedName>
</protein>
<dbReference type="OrthoDB" id="2142040at2759"/>
<dbReference type="AlphaFoldDB" id="A0A9W7DSM3"/>